<protein>
    <submittedName>
        <fullName evidence="2">Uncharacterized protein</fullName>
    </submittedName>
</protein>
<keyword evidence="3" id="KW-1185">Reference proteome</keyword>
<evidence type="ECO:0000256" key="1">
    <source>
        <dbReference type="SAM" id="MobiDB-lite"/>
    </source>
</evidence>
<gene>
    <name evidence="2" type="ORF">F4562_000086</name>
</gene>
<reference evidence="2 3" key="1">
    <citation type="submission" date="2020-08" db="EMBL/GenBank/DDBJ databases">
        <title>Sequencing the genomes of 1000 actinobacteria strains.</title>
        <authorList>
            <person name="Klenk H.-P."/>
        </authorList>
    </citation>
    <scope>NUCLEOTIDE SEQUENCE [LARGE SCALE GENOMIC DNA]</scope>
    <source>
        <strain evidence="2 3">DSM 46887</strain>
    </source>
</reference>
<dbReference type="EMBL" id="JACHMP010000001">
    <property type="protein sequence ID" value="MBB5817024.1"/>
    <property type="molecule type" value="Genomic_DNA"/>
</dbReference>
<name>A0A7W9IAD8_9ACTN</name>
<dbReference type="RefSeq" id="WP_184854752.1">
    <property type="nucleotide sequence ID" value="NZ_JACHMP010000001.1"/>
</dbReference>
<feature type="compositionally biased region" description="Basic and acidic residues" evidence="1">
    <location>
        <begin position="10"/>
        <end position="21"/>
    </location>
</feature>
<dbReference type="Proteomes" id="UP000540685">
    <property type="component" value="Unassembled WGS sequence"/>
</dbReference>
<organism evidence="2 3">
    <name type="scientific">Streptosporangium becharense</name>
    <dbReference type="NCBI Taxonomy" id="1816182"/>
    <lineage>
        <taxon>Bacteria</taxon>
        <taxon>Bacillati</taxon>
        <taxon>Actinomycetota</taxon>
        <taxon>Actinomycetes</taxon>
        <taxon>Streptosporangiales</taxon>
        <taxon>Streptosporangiaceae</taxon>
        <taxon>Streptosporangium</taxon>
    </lineage>
</organism>
<dbReference type="AlphaFoldDB" id="A0A7W9IAD8"/>
<accession>A0A7W9IAD8</accession>
<evidence type="ECO:0000313" key="3">
    <source>
        <dbReference type="Proteomes" id="UP000540685"/>
    </source>
</evidence>
<sequence length="80" mass="9123">MTRSSQENKSPSKPERFIHEHPDRLWHPRDIALHLGDITLNTMYRQLSRWAERGLIRKIGHGIYTATTASPGPLPAGQKP</sequence>
<comment type="caution">
    <text evidence="2">The sequence shown here is derived from an EMBL/GenBank/DDBJ whole genome shotgun (WGS) entry which is preliminary data.</text>
</comment>
<proteinExistence type="predicted"/>
<evidence type="ECO:0000313" key="2">
    <source>
        <dbReference type="EMBL" id="MBB5817024.1"/>
    </source>
</evidence>
<feature type="region of interest" description="Disordered" evidence="1">
    <location>
        <begin position="1"/>
        <end position="21"/>
    </location>
</feature>